<sequence>MGVLFTFPSRYYFAIGHPGVFSLARWSLLIHTGFHVPHATRVVSCLPWIQQQFERLTYSGISGSMLFSTPRSISSLATPFLVSGCLGIHRKPFLV</sequence>
<dbReference type="AlphaFoldDB" id="A0A4V4H252"/>
<gene>
    <name evidence="1" type="ORF">C4D60_Mb00t03410</name>
</gene>
<accession>A0A4V4H252</accession>
<comment type="caution">
    <text evidence="1">The sequence shown here is derived from an EMBL/GenBank/DDBJ whole genome shotgun (WGS) entry which is preliminary data.</text>
</comment>
<protein>
    <submittedName>
        <fullName evidence="1">Uncharacterized protein</fullName>
    </submittedName>
</protein>
<evidence type="ECO:0000313" key="2">
    <source>
        <dbReference type="Proteomes" id="UP000317650"/>
    </source>
</evidence>
<reference evidence="1 2" key="1">
    <citation type="journal article" date="2019" name="Nat. Plants">
        <title>Genome sequencing of Musa balbisiana reveals subgenome evolution and function divergence in polyploid bananas.</title>
        <authorList>
            <person name="Yao X."/>
        </authorList>
    </citation>
    <scope>NUCLEOTIDE SEQUENCE [LARGE SCALE GENOMIC DNA]</scope>
    <source>
        <strain evidence="2">cv. DH-PKW</strain>
        <tissue evidence="1">Leaves</tissue>
    </source>
</reference>
<dbReference type="Proteomes" id="UP000317650">
    <property type="component" value="Unassembled WGS sequence"/>
</dbReference>
<name>A0A4V4H252_MUSBA</name>
<dbReference type="EMBL" id="PYDT01000230">
    <property type="protein sequence ID" value="THU43026.1"/>
    <property type="molecule type" value="Genomic_DNA"/>
</dbReference>
<proteinExistence type="predicted"/>
<keyword evidence="2" id="KW-1185">Reference proteome</keyword>
<organism evidence="1 2">
    <name type="scientific">Musa balbisiana</name>
    <name type="common">Banana</name>
    <dbReference type="NCBI Taxonomy" id="52838"/>
    <lineage>
        <taxon>Eukaryota</taxon>
        <taxon>Viridiplantae</taxon>
        <taxon>Streptophyta</taxon>
        <taxon>Embryophyta</taxon>
        <taxon>Tracheophyta</taxon>
        <taxon>Spermatophyta</taxon>
        <taxon>Magnoliopsida</taxon>
        <taxon>Liliopsida</taxon>
        <taxon>Zingiberales</taxon>
        <taxon>Musaceae</taxon>
        <taxon>Musa</taxon>
    </lineage>
</organism>
<evidence type="ECO:0000313" key="1">
    <source>
        <dbReference type="EMBL" id="THU43026.1"/>
    </source>
</evidence>